<sequence length="218" mass="22818">MLRSLAVLLLLTPFSATAEDQPILPLIAHGEMPGWLLRAASDGVSLTRQLGDTVTGRLPDAEPIDGGLRFASPIIGFEVRRELCRDTISGMPYPLTVTLLAPPGGTGCGGAPLDLLQGDWQVTEASGAAAPEGALLAAAGRRLSGHGGCNHFTAALEPSADGLRIGPVASTRMACPPERMAFERTFLAALTRITGFDIAPDGRLMLTENDSPLIVARR</sequence>
<evidence type="ECO:0000259" key="2">
    <source>
        <dbReference type="Pfam" id="PF03724"/>
    </source>
</evidence>
<evidence type="ECO:0000256" key="1">
    <source>
        <dbReference type="SAM" id="SignalP"/>
    </source>
</evidence>
<gene>
    <name evidence="3" type="ORF">SAMN05878503_103265</name>
</gene>
<name>A0A285CP06_9RHOB</name>
<reference evidence="4" key="1">
    <citation type="submission" date="2017-08" db="EMBL/GenBank/DDBJ databases">
        <authorList>
            <person name="Varghese N."/>
            <person name="Submissions S."/>
        </authorList>
    </citation>
    <scope>NUCLEOTIDE SEQUENCE [LARGE SCALE GENOMIC DNA]</scope>
    <source>
        <strain evidence="4">JA234</strain>
    </source>
</reference>
<proteinExistence type="predicted"/>
<keyword evidence="1" id="KW-0732">Signal</keyword>
<keyword evidence="4" id="KW-1185">Reference proteome</keyword>
<dbReference type="PANTHER" id="PTHR35535">
    <property type="entry name" value="HEAT SHOCK PROTEIN HSLJ"/>
    <property type="match status" value="1"/>
</dbReference>
<dbReference type="Pfam" id="PF03724">
    <property type="entry name" value="META"/>
    <property type="match status" value="1"/>
</dbReference>
<feature type="signal peptide" evidence="1">
    <location>
        <begin position="1"/>
        <end position="18"/>
    </location>
</feature>
<dbReference type="InterPro" id="IPR038670">
    <property type="entry name" value="HslJ-like_sf"/>
</dbReference>
<organism evidence="3 4">
    <name type="scientific">Cereibacter ovatus</name>
    <dbReference type="NCBI Taxonomy" id="439529"/>
    <lineage>
        <taxon>Bacteria</taxon>
        <taxon>Pseudomonadati</taxon>
        <taxon>Pseudomonadota</taxon>
        <taxon>Alphaproteobacteria</taxon>
        <taxon>Rhodobacterales</taxon>
        <taxon>Paracoccaceae</taxon>
        <taxon>Cereibacter</taxon>
    </lineage>
</organism>
<feature type="chain" id="PRO_5013216089" evidence="1">
    <location>
        <begin position="19"/>
        <end position="218"/>
    </location>
</feature>
<dbReference type="PANTHER" id="PTHR35535:SF1">
    <property type="entry name" value="HEAT SHOCK PROTEIN HSLJ"/>
    <property type="match status" value="1"/>
</dbReference>
<dbReference type="InterPro" id="IPR053147">
    <property type="entry name" value="Hsp_HslJ-like"/>
</dbReference>
<feature type="domain" description="DUF306" evidence="2">
    <location>
        <begin position="115"/>
        <end position="213"/>
    </location>
</feature>
<dbReference type="RefSeq" id="WP_176504498.1">
    <property type="nucleotide sequence ID" value="NZ_OAOQ01000003.1"/>
</dbReference>
<dbReference type="InterPro" id="IPR005184">
    <property type="entry name" value="DUF306_Meta_HslJ"/>
</dbReference>
<evidence type="ECO:0000313" key="4">
    <source>
        <dbReference type="Proteomes" id="UP000219467"/>
    </source>
</evidence>
<accession>A0A285CP06</accession>
<protein>
    <submittedName>
        <fullName evidence="3">META domain-containing protein</fullName>
    </submittedName>
</protein>
<dbReference type="AlphaFoldDB" id="A0A285CP06"/>
<evidence type="ECO:0000313" key="3">
    <source>
        <dbReference type="EMBL" id="SNX69277.1"/>
    </source>
</evidence>
<dbReference type="Proteomes" id="UP000219467">
    <property type="component" value="Unassembled WGS sequence"/>
</dbReference>
<dbReference type="Gene3D" id="2.40.128.270">
    <property type="match status" value="1"/>
</dbReference>
<dbReference type="EMBL" id="OAOQ01000003">
    <property type="protein sequence ID" value="SNX69277.1"/>
    <property type="molecule type" value="Genomic_DNA"/>
</dbReference>